<sequence>MKMKKIITIFSLLIISCFVNASSRSDFFGENDTRAELFKILDDHVGNIKITLDDDMWASMKEKAQFRPWDYSRELEKYGTTNATLEFYVKGTDYKASLGPNEFNFYLAGQGSRQYNKPGYNIKLENGSIYDVKLLRLRGNPRDPTFLHEKLSSDMLYKMNFPATSTNYVNVEVNGEDLGLFIITNKIKKDFIKKHFNDKSTNNLYDCKNSGTRFEDNTTVSGCDNSKEELIDFKDDLQELTDSINNAKSIEDLEKIIDVDSVLKLFAFEYLVISFDQFLHNSHNFSLYKKPDGKWMILINDYDESWGCNFNNFAIRNNKFADFSYIPSLDYLYLPNFSFRDFEVGHKIVKYLVYDDDTRFREIIGETVKTVFNPKILIPRIDELSKLIREHVASTRNVDEDGGVCKGCINLIGLNPKWNITQFDDCTNYTHWISNNCNAYSYGLKFFIEERFKYICHTYGINPKTLELIEPRPKVSFWGIKNKHSVSYTNYNFFLVDNLMAQVDYPEPLVKFDFPDLDKEDFRQEAYNADPENNDKPVDYEYKPFTYELEESKEDEELTNEKETEIKDEIKTEIINEIETEIRDEIETETIDEIETEIRDEIESEIENEIENKTENKKEAKGLDKLFSKLIKKVQSFINKKKEEIKKKNEEIKKKNEKSKKLKEENNKRRKY</sequence>
<evidence type="ECO:0000256" key="2">
    <source>
        <dbReference type="SAM" id="SignalP"/>
    </source>
</evidence>
<organism evidence="3 4">
    <name type="scientific">Neocallimastix californiae</name>
    <dbReference type="NCBI Taxonomy" id="1754190"/>
    <lineage>
        <taxon>Eukaryota</taxon>
        <taxon>Fungi</taxon>
        <taxon>Fungi incertae sedis</taxon>
        <taxon>Chytridiomycota</taxon>
        <taxon>Chytridiomycota incertae sedis</taxon>
        <taxon>Neocallimastigomycetes</taxon>
        <taxon>Neocallimastigales</taxon>
        <taxon>Neocallimastigaceae</taxon>
        <taxon>Neocallimastix</taxon>
    </lineage>
</organism>
<dbReference type="InterPro" id="IPR014867">
    <property type="entry name" value="Spore_coat_CotH_CotH2/3/7"/>
</dbReference>
<evidence type="ECO:0008006" key="5">
    <source>
        <dbReference type="Google" id="ProtNLM"/>
    </source>
</evidence>
<feature type="chain" id="PRO_5010989249" description="Coth-domain-containing protein" evidence="2">
    <location>
        <begin position="22"/>
        <end position="672"/>
    </location>
</feature>
<dbReference type="Proteomes" id="UP000193920">
    <property type="component" value="Unassembled WGS sequence"/>
</dbReference>
<evidence type="ECO:0000256" key="1">
    <source>
        <dbReference type="SAM" id="MobiDB-lite"/>
    </source>
</evidence>
<reference evidence="3 4" key="1">
    <citation type="submission" date="2016-08" db="EMBL/GenBank/DDBJ databases">
        <title>A Parts List for Fungal Cellulosomes Revealed by Comparative Genomics.</title>
        <authorList>
            <consortium name="DOE Joint Genome Institute"/>
            <person name="Haitjema C.H."/>
            <person name="Gilmore S.P."/>
            <person name="Henske J.K."/>
            <person name="Solomon K.V."/>
            <person name="De Groot R."/>
            <person name="Kuo A."/>
            <person name="Mondo S.J."/>
            <person name="Salamov A.A."/>
            <person name="Labutti K."/>
            <person name="Zhao Z."/>
            <person name="Chiniquy J."/>
            <person name="Barry K."/>
            <person name="Brewer H.M."/>
            <person name="Purvine S.O."/>
            <person name="Wright A.T."/>
            <person name="Boxma B."/>
            <person name="Van Alen T."/>
            <person name="Hackstein J.H."/>
            <person name="Baker S.E."/>
            <person name="Grigoriev I.V."/>
            <person name="O'Malley M.A."/>
        </authorList>
    </citation>
    <scope>NUCLEOTIDE SEQUENCE [LARGE SCALE GENOMIC DNA]</scope>
    <source>
        <strain evidence="3 4">G1</strain>
    </source>
</reference>
<keyword evidence="2" id="KW-0732">Signal</keyword>
<dbReference type="Pfam" id="PF08757">
    <property type="entry name" value="CotH"/>
    <property type="match status" value="1"/>
</dbReference>
<evidence type="ECO:0000313" key="4">
    <source>
        <dbReference type="Proteomes" id="UP000193920"/>
    </source>
</evidence>
<gene>
    <name evidence="3" type="ORF">LY90DRAFT_506509</name>
</gene>
<feature type="compositionally biased region" description="Basic and acidic residues" evidence="1">
    <location>
        <begin position="662"/>
        <end position="672"/>
    </location>
</feature>
<comment type="caution">
    <text evidence="3">The sequence shown here is derived from an EMBL/GenBank/DDBJ whole genome shotgun (WGS) entry which is preliminary data.</text>
</comment>
<name>A0A1Y2DFA0_9FUNG</name>
<keyword evidence="4" id="KW-1185">Reference proteome</keyword>
<dbReference type="AlphaFoldDB" id="A0A1Y2DFA0"/>
<proteinExistence type="predicted"/>
<dbReference type="PROSITE" id="PS51257">
    <property type="entry name" value="PROKAR_LIPOPROTEIN"/>
    <property type="match status" value="1"/>
</dbReference>
<dbReference type="EMBL" id="MCOG01000070">
    <property type="protein sequence ID" value="ORY57355.1"/>
    <property type="molecule type" value="Genomic_DNA"/>
</dbReference>
<dbReference type="OrthoDB" id="2168631at2759"/>
<feature type="signal peptide" evidence="2">
    <location>
        <begin position="1"/>
        <end position="21"/>
    </location>
</feature>
<accession>A0A1Y2DFA0</accession>
<dbReference type="PANTHER" id="PTHR40050:SF1">
    <property type="entry name" value="INNER SPORE COAT PROTEIN H"/>
    <property type="match status" value="1"/>
</dbReference>
<feature type="region of interest" description="Disordered" evidence="1">
    <location>
        <begin position="652"/>
        <end position="672"/>
    </location>
</feature>
<dbReference type="PANTHER" id="PTHR40050">
    <property type="entry name" value="INNER SPORE COAT PROTEIN H"/>
    <property type="match status" value="1"/>
</dbReference>
<evidence type="ECO:0000313" key="3">
    <source>
        <dbReference type="EMBL" id="ORY57355.1"/>
    </source>
</evidence>
<protein>
    <recommendedName>
        <fullName evidence="5">Coth-domain-containing protein</fullName>
    </recommendedName>
</protein>